<evidence type="ECO:0000313" key="1">
    <source>
        <dbReference type="EMBL" id="KKN08219.1"/>
    </source>
</evidence>
<reference evidence="1" key="1">
    <citation type="journal article" date="2015" name="Nature">
        <title>Complex archaea that bridge the gap between prokaryotes and eukaryotes.</title>
        <authorList>
            <person name="Spang A."/>
            <person name="Saw J.H."/>
            <person name="Jorgensen S.L."/>
            <person name="Zaremba-Niedzwiedzka K."/>
            <person name="Martijn J."/>
            <person name="Lind A.E."/>
            <person name="van Eijk R."/>
            <person name="Schleper C."/>
            <person name="Guy L."/>
            <person name="Ettema T.J."/>
        </authorList>
    </citation>
    <scope>NUCLEOTIDE SEQUENCE</scope>
</reference>
<organism evidence="1">
    <name type="scientific">marine sediment metagenome</name>
    <dbReference type="NCBI Taxonomy" id="412755"/>
    <lineage>
        <taxon>unclassified sequences</taxon>
        <taxon>metagenomes</taxon>
        <taxon>ecological metagenomes</taxon>
    </lineage>
</organism>
<name>A0A0F9MRA8_9ZZZZ</name>
<protein>
    <submittedName>
        <fullName evidence="1">Uncharacterized protein</fullName>
    </submittedName>
</protein>
<gene>
    <name evidence="1" type="ORF">LCGC14_1058920</name>
</gene>
<sequence length="72" mass="8385">MRVWEKSHFNSWQLYGHSHGNLDDIGKQYDVGVDANNFLPVSFANLKELMEAKKDNFNYILPDTLKKEGKKN</sequence>
<dbReference type="InterPro" id="IPR029052">
    <property type="entry name" value="Metallo-depent_PP-like"/>
</dbReference>
<accession>A0A0F9MRA8</accession>
<proteinExistence type="predicted"/>
<dbReference type="Gene3D" id="3.60.21.10">
    <property type="match status" value="1"/>
</dbReference>
<dbReference type="EMBL" id="LAZR01004480">
    <property type="protein sequence ID" value="KKN08219.1"/>
    <property type="molecule type" value="Genomic_DNA"/>
</dbReference>
<comment type="caution">
    <text evidence="1">The sequence shown here is derived from an EMBL/GenBank/DDBJ whole genome shotgun (WGS) entry which is preliminary data.</text>
</comment>
<dbReference type="AlphaFoldDB" id="A0A0F9MRA8"/>